<evidence type="ECO:0000313" key="9">
    <source>
        <dbReference type="Proteomes" id="UP001175261"/>
    </source>
</evidence>
<sequence length="951" mass="106700">MKRQHTEDDLFAIPALWRRSQWLDQAPESYAQFFSTKLALTNGSCLLKLDKPTLNCSDFFKLPSFEEPVVEHQPGLEDRTNRHREDEACAEVAEEPAEHEFWIDLDTPESKQPLYKTWDGFLSGQDQPTGPLCLSEAGPSTYDALLSWETDPLGLENFGVPLVESGTYIASLLSLAVGRESMFFIRSPESFAFEPALPSVRLSGYSFNTLKGIEKKCMDCGETFLRLRAFVQTSYTKQQGRCTVALSSALSRILQILQQQLDIESHNPRSLLQLQSTINNISSVLEPMKELMAQVAQGLSDENLLGILFKHACVMESKEAFVREIMQEILHVASLPWLEALEQWIGTKAEEGMPFTQANIGETKGFVKVQSETCIDDFGEEFQDVDFRLNLDKLPDFFPEDMAQLALETGKNLRFIKTSCPSHPLLAAHGSKSTRTLNAPEARWAYGWNEVLELEKKVAQYRKDLKALISGTPKEESITHLPSTSLSNGPLDDAIPLFGSNESQIEQMVLASMNRFMAPVTAPVSDDPFVTILKHNLGARVSPVRRDNSVAAPHPSLLPVLSFGSIISAQADVVNRESLKLLFDAHHLREHLELQRSFQLLGNGMFCARLSHALFDPELETAERQAGVARQGGIMGLRLGSRNSWPPASSELRLALMGILTESFIADHGNTSLTSSSLPNADGLPGDMSFAVRDLAPEDIEKCLNPDSLEALDFLRLAYTTPKDLRVVITPVILVQYDRIFKFLIRLLRLMYVVDQLFRVVNLRTSAWHEPGNTAYRFAREARHFVSCIAAYFLDTGVALPWQAFQEKMDQMQVELAQDDPSTSERACSPETLREYHSQTLNQIMSALFLRKRQQPVLKLLEDIFVTVLAYAKYAQLQSLGSVVEGDHTRAYSQKLYRDFKKKTQVFITVCRSLTEKTKLGSTHAADGLGDESMVSQLLLKLDISYYYTKA</sequence>
<dbReference type="InterPro" id="IPR041470">
    <property type="entry name" value="GCP_N"/>
</dbReference>
<evidence type="ECO:0000259" key="6">
    <source>
        <dbReference type="Pfam" id="PF04130"/>
    </source>
</evidence>
<dbReference type="GO" id="GO:0000930">
    <property type="term" value="C:gamma-tubulin complex"/>
    <property type="evidence" value="ECO:0007669"/>
    <property type="project" value="TreeGrafter"/>
</dbReference>
<name>A0AA39GQ39_SARSR</name>
<evidence type="ECO:0000256" key="4">
    <source>
        <dbReference type="ARBA" id="ARBA00023212"/>
    </source>
</evidence>
<keyword evidence="4 5" id="KW-0206">Cytoskeleton</keyword>
<dbReference type="GO" id="GO:0000922">
    <property type="term" value="C:spindle pole"/>
    <property type="evidence" value="ECO:0007669"/>
    <property type="project" value="InterPro"/>
</dbReference>
<evidence type="ECO:0000256" key="3">
    <source>
        <dbReference type="ARBA" id="ARBA00022701"/>
    </source>
</evidence>
<evidence type="ECO:0000256" key="1">
    <source>
        <dbReference type="ARBA" id="ARBA00010337"/>
    </source>
</evidence>
<keyword evidence="2 5" id="KW-0963">Cytoplasm</keyword>
<dbReference type="GO" id="GO:0051225">
    <property type="term" value="P:spindle assembly"/>
    <property type="evidence" value="ECO:0007669"/>
    <property type="project" value="TreeGrafter"/>
</dbReference>
<dbReference type="Pfam" id="PF04130">
    <property type="entry name" value="GCP_C_terminal"/>
    <property type="match status" value="1"/>
</dbReference>
<dbReference type="Pfam" id="PF17681">
    <property type="entry name" value="GCP_N_terminal"/>
    <property type="match status" value="1"/>
</dbReference>
<dbReference type="GO" id="GO:0031122">
    <property type="term" value="P:cytoplasmic microtubule organization"/>
    <property type="evidence" value="ECO:0007669"/>
    <property type="project" value="TreeGrafter"/>
</dbReference>
<dbReference type="InterPro" id="IPR007259">
    <property type="entry name" value="GCP"/>
</dbReference>
<dbReference type="GO" id="GO:0005874">
    <property type="term" value="C:microtubule"/>
    <property type="evidence" value="ECO:0007669"/>
    <property type="project" value="UniProtKB-KW"/>
</dbReference>
<feature type="domain" description="Gamma tubulin complex component protein N-terminal" evidence="7">
    <location>
        <begin position="171"/>
        <end position="515"/>
    </location>
</feature>
<dbReference type="GO" id="GO:0000278">
    <property type="term" value="P:mitotic cell cycle"/>
    <property type="evidence" value="ECO:0007669"/>
    <property type="project" value="TreeGrafter"/>
</dbReference>
<evidence type="ECO:0000313" key="8">
    <source>
        <dbReference type="EMBL" id="KAK0391091.1"/>
    </source>
</evidence>
<evidence type="ECO:0000256" key="5">
    <source>
        <dbReference type="RuleBase" id="RU363050"/>
    </source>
</evidence>
<comment type="caution">
    <text evidence="8">The sequence shown here is derived from an EMBL/GenBank/DDBJ whole genome shotgun (WGS) entry which is preliminary data.</text>
</comment>
<proteinExistence type="inferred from homology"/>
<comment type="similarity">
    <text evidence="1 5">Belongs to the TUBGCP family.</text>
</comment>
<dbReference type="Proteomes" id="UP001175261">
    <property type="component" value="Unassembled WGS sequence"/>
</dbReference>
<dbReference type="EMBL" id="JAPDFR010000001">
    <property type="protein sequence ID" value="KAK0391091.1"/>
    <property type="molecule type" value="Genomic_DNA"/>
</dbReference>
<dbReference type="GO" id="GO:0051011">
    <property type="term" value="F:microtubule minus-end binding"/>
    <property type="evidence" value="ECO:0007669"/>
    <property type="project" value="TreeGrafter"/>
</dbReference>
<dbReference type="Gene3D" id="1.20.120.1900">
    <property type="entry name" value="Gamma-tubulin complex, C-terminal domain"/>
    <property type="match status" value="1"/>
</dbReference>
<keyword evidence="3 5" id="KW-0493">Microtubule</keyword>
<dbReference type="GO" id="GO:0043015">
    <property type="term" value="F:gamma-tubulin binding"/>
    <property type="evidence" value="ECO:0007669"/>
    <property type="project" value="InterPro"/>
</dbReference>
<gene>
    <name evidence="8" type="ORF">NLU13_0593</name>
</gene>
<accession>A0AA39GQ39</accession>
<evidence type="ECO:0000256" key="2">
    <source>
        <dbReference type="ARBA" id="ARBA00022490"/>
    </source>
</evidence>
<organism evidence="8 9">
    <name type="scientific">Sarocladium strictum</name>
    <name type="common">Black bundle disease fungus</name>
    <name type="synonym">Acremonium strictum</name>
    <dbReference type="NCBI Taxonomy" id="5046"/>
    <lineage>
        <taxon>Eukaryota</taxon>
        <taxon>Fungi</taxon>
        <taxon>Dikarya</taxon>
        <taxon>Ascomycota</taxon>
        <taxon>Pezizomycotina</taxon>
        <taxon>Sordariomycetes</taxon>
        <taxon>Hypocreomycetidae</taxon>
        <taxon>Hypocreales</taxon>
        <taxon>Sarocladiaceae</taxon>
        <taxon>Sarocladium</taxon>
    </lineage>
</organism>
<evidence type="ECO:0000259" key="7">
    <source>
        <dbReference type="Pfam" id="PF17681"/>
    </source>
</evidence>
<dbReference type="GO" id="GO:0005816">
    <property type="term" value="C:spindle pole body"/>
    <property type="evidence" value="ECO:0007669"/>
    <property type="project" value="UniProtKB-ARBA"/>
</dbReference>
<keyword evidence="9" id="KW-1185">Reference proteome</keyword>
<feature type="domain" description="Gamma tubulin complex component C-terminal" evidence="6">
    <location>
        <begin position="588"/>
        <end position="948"/>
    </location>
</feature>
<dbReference type="PANTHER" id="PTHR19302">
    <property type="entry name" value="GAMMA TUBULIN COMPLEX PROTEIN"/>
    <property type="match status" value="1"/>
</dbReference>
<reference evidence="8" key="1">
    <citation type="submission" date="2022-10" db="EMBL/GenBank/DDBJ databases">
        <title>Determination and structural analysis of whole genome sequence of Sarocladium strictum F4-1.</title>
        <authorList>
            <person name="Hu L."/>
            <person name="Jiang Y."/>
        </authorList>
    </citation>
    <scope>NUCLEOTIDE SEQUENCE</scope>
    <source>
        <strain evidence="8">F4-1</strain>
    </source>
</reference>
<dbReference type="InterPro" id="IPR040457">
    <property type="entry name" value="GCP_C"/>
</dbReference>
<dbReference type="PANTHER" id="PTHR19302:SF70">
    <property type="entry name" value="GAMMA-TUBULIN COMPLEX COMPONENT 6"/>
    <property type="match status" value="1"/>
</dbReference>
<dbReference type="FunFam" id="1.20.120.1900:FF:000013">
    <property type="entry name" value="Spindle pole body component"/>
    <property type="match status" value="1"/>
</dbReference>
<dbReference type="InterPro" id="IPR042241">
    <property type="entry name" value="GCP_C_sf"/>
</dbReference>
<dbReference type="AlphaFoldDB" id="A0AA39GQ39"/>
<protein>
    <recommendedName>
        <fullName evidence="5">Spindle pole body component</fullName>
    </recommendedName>
</protein>
<comment type="subcellular location">
    <subcellularLocation>
        <location evidence="5">Cytoplasm</location>
        <location evidence="5">Cytoskeleton</location>
        <location evidence="5">Microtubule organizing center</location>
    </subcellularLocation>
</comment>
<dbReference type="GO" id="GO:0051321">
    <property type="term" value="P:meiotic cell cycle"/>
    <property type="evidence" value="ECO:0007669"/>
    <property type="project" value="TreeGrafter"/>
</dbReference>
<dbReference type="GO" id="GO:0007020">
    <property type="term" value="P:microtubule nucleation"/>
    <property type="evidence" value="ECO:0007669"/>
    <property type="project" value="InterPro"/>
</dbReference>